<dbReference type="PANTHER" id="PTHR43775">
    <property type="entry name" value="FATTY ACID SYNTHASE"/>
    <property type="match status" value="1"/>
</dbReference>
<dbReference type="InterPro" id="IPR050091">
    <property type="entry name" value="PKS_NRPS_Biosynth_Enz"/>
</dbReference>
<evidence type="ECO:0000259" key="3">
    <source>
        <dbReference type="SMART" id="SM00822"/>
    </source>
</evidence>
<evidence type="ECO:0000256" key="2">
    <source>
        <dbReference type="ARBA" id="ARBA00023268"/>
    </source>
</evidence>
<dbReference type="GO" id="GO:0006633">
    <property type="term" value="P:fatty acid biosynthetic process"/>
    <property type="evidence" value="ECO:0007669"/>
    <property type="project" value="TreeGrafter"/>
</dbReference>
<name>A0A345Y1Y7_9ACTN</name>
<reference evidence="4 5" key="1">
    <citation type="submission" date="2018-07" db="EMBL/GenBank/DDBJ databases">
        <title>Draft genome of the type strain Streptomyces armeniacus ATCC 15676.</title>
        <authorList>
            <person name="Labana P."/>
            <person name="Gosse J.T."/>
            <person name="Boddy C.N."/>
        </authorList>
    </citation>
    <scope>NUCLEOTIDE SEQUENCE [LARGE SCALE GENOMIC DNA]</scope>
    <source>
        <strain evidence="4 5">ATCC 15676</strain>
    </source>
</reference>
<keyword evidence="5" id="KW-1185">Reference proteome</keyword>
<dbReference type="GO" id="GO:0004312">
    <property type="term" value="F:fatty acid synthase activity"/>
    <property type="evidence" value="ECO:0007669"/>
    <property type="project" value="TreeGrafter"/>
</dbReference>
<dbReference type="Gene3D" id="3.40.50.720">
    <property type="entry name" value="NAD(P)-binding Rossmann-like Domain"/>
    <property type="match status" value="1"/>
</dbReference>
<keyword evidence="1" id="KW-0808">Transferase</keyword>
<protein>
    <submittedName>
        <fullName evidence="4">SDR family NAD(P)-dependent oxidoreductase</fullName>
    </submittedName>
</protein>
<evidence type="ECO:0000256" key="1">
    <source>
        <dbReference type="ARBA" id="ARBA00022679"/>
    </source>
</evidence>
<dbReference type="Pfam" id="PF22953">
    <property type="entry name" value="SpnB_Rossmann"/>
    <property type="match status" value="1"/>
</dbReference>
<organism evidence="4 5">
    <name type="scientific">Streptomyces armeniacus</name>
    <dbReference type="NCBI Taxonomy" id="83291"/>
    <lineage>
        <taxon>Bacteria</taxon>
        <taxon>Bacillati</taxon>
        <taxon>Actinomycetota</taxon>
        <taxon>Actinomycetes</taxon>
        <taxon>Kitasatosporales</taxon>
        <taxon>Streptomycetaceae</taxon>
        <taxon>Streptomyces</taxon>
    </lineage>
</organism>
<sequence length="235" mass="24582">MPVPSAVHGTAERALTLVQEWLAHEEFADSRLVVVTRGAVATSDEGDVRDLAGAAVWGLVRSAQNEHPDRLLLVDLDDQSASWDALSTALAAATDAGETQLALRDGSPYTPRLTRVSADERGEAPALDPDGTVLVTGATGTLGSLLARHLVREYGARHLLLTSRSGPNAPGATELHAELQALGASVTITACDTADRDALASLLDTVPDAHPLTAVFHTAGVLDDTTLTNLTPELY</sequence>
<evidence type="ECO:0000313" key="5">
    <source>
        <dbReference type="Proteomes" id="UP000254425"/>
    </source>
</evidence>
<keyword evidence="2" id="KW-0511">Multifunctional enzyme</keyword>
<accession>A0A345Y1Y7</accession>
<gene>
    <name evidence="4" type="ORF">DVA86_35105</name>
</gene>
<dbReference type="SMART" id="SM00822">
    <property type="entry name" value="PKS_KR"/>
    <property type="match status" value="1"/>
</dbReference>
<dbReference type="CDD" id="cd08956">
    <property type="entry name" value="KR_3_FAS_SDR_x"/>
    <property type="match status" value="1"/>
</dbReference>
<dbReference type="AlphaFoldDB" id="A0A345Y1Y7"/>
<dbReference type="Proteomes" id="UP000254425">
    <property type="component" value="Chromosome"/>
</dbReference>
<dbReference type="Pfam" id="PF08659">
    <property type="entry name" value="KR"/>
    <property type="match status" value="1"/>
</dbReference>
<dbReference type="PANTHER" id="PTHR43775:SF51">
    <property type="entry name" value="INACTIVE PHENOLPHTHIOCEROL SYNTHESIS POLYKETIDE SYNTHASE TYPE I PKS1-RELATED"/>
    <property type="match status" value="1"/>
</dbReference>
<dbReference type="EMBL" id="CP031320">
    <property type="protein sequence ID" value="AXK37903.1"/>
    <property type="molecule type" value="Genomic_DNA"/>
</dbReference>
<dbReference type="KEGG" id="sarm:DVA86_35105"/>
<dbReference type="SUPFAM" id="SSF51735">
    <property type="entry name" value="NAD(P)-binding Rossmann-fold domains"/>
    <property type="match status" value="2"/>
</dbReference>
<dbReference type="InterPro" id="IPR013968">
    <property type="entry name" value="PKS_KR"/>
</dbReference>
<dbReference type="InterPro" id="IPR055123">
    <property type="entry name" value="SpnB-like_Rossmann"/>
</dbReference>
<dbReference type="InterPro" id="IPR036291">
    <property type="entry name" value="NAD(P)-bd_dom_sf"/>
</dbReference>
<feature type="domain" description="Ketoreductase" evidence="3">
    <location>
        <begin position="131"/>
        <end position="233"/>
    </location>
</feature>
<proteinExistence type="predicted"/>
<evidence type="ECO:0000313" key="4">
    <source>
        <dbReference type="EMBL" id="AXK37903.1"/>
    </source>
</evidence>
<dbReference type="InterPro" id="IPR057326">
    <property type="entry name" value="KR_dom"/>
</dbReference>